<sequence>MLRTAFPRPPGDIGNPKTFGSRVVYEVVEGATVARVLDEDTWDGALSASFAEARDGLIARGAGIVTTSCGALAVHQQWLARDCPVPLTTSALLQLPRRIAEFGSVGVMAMDSRSIGPRHLAAANAPADIPLIGLEQGAELYPVLRANRPDVPLDSARAEADVVEAGRRLLAENPGLRAIVLECTNLPPYRAALSQALGIPVFDILTWLEEVWHEAETSHLKH</sequence>
<evidence type="ECO:0000313" key="1">
    <source>
        <dbReference type="EMBL" id="SMH53772.1"/>
    </source>
</evidence>
<dbReference type="InterPro" id="IPR001920">
    <property type="entry name" value="Asp/Glu_race"/>
</dbReference>
<reference evidence="1 2" key="1">
    <citation type="submission" date="2017-04" db="EMBL/GenBank/DDBJ databases">
        <authorList>
            <person name="Afonso C.L."/>
            <person name="Miller P.J."/>
            <person name="Scott M.A."/>
            <person name="Spackman E."/>
            <person name="Goraichik I."/>
            <person name="Dimitrov K.M."/>
            <person name="Suarez D.L."/>
            <person name="Swayne D.E."/>
        </authorList>
    </citation>
    <scope>NUCLEOTIDE SEQUENCE [LARGE SCALE GENOMIC DNA]</scope>
    <source>
        <strain evidence="1 2">B5P</strain>
    </source>
</reference>
<dbReference type="EMBL" id="FXBL01000004">
    <property type="protein sequence ID" value="SMH53772.1"/>
    <property type="molecule type" value="Genomic_DNA"/>
</dbReference>
<accession>A0A1X7PRI5</accession>
<dbReference type="Proteomes" id="UP000193083">
    <property type="component" value="Unassembled WGS sequence"/>
</dbReference>
<dbReference type="AlphaFoldDB" id="A0A1X7PRI5"/>
<protein>
    <recommendedName>
        <fullName evidence="3">Aspartate/glutamate racemase family protein</fullName>
    </recommendedName>
</protein>
<keyword evidence="2" id="KW-1185">Reference proteome</keyword>
<dbReference type="GO" id="GO:0016855">
    <property type="term" value="F:racemase and epimerase activity, acting on amino acids and derivatives"/>
    <property type="evidence" value="ECO:0007669"/>
    <property type="project" value="InterPro"/>
</dbReference>
<organism evidence="1 2">
    <name type="scientific">Mesorhizobium australicum</name>
    <dbReference type="NCBI Taxonomy" id="536018"/>
    <lineage>
        <taxon>Bacteria</taxon>
        <taxon>Pseudomonadati</taxon>
        <taxon>Pseudomonadota</taxon>
        <taxon>Alphaproteobacteria</taxon>
        <taxon>Hyphomicrobiales</taxon>
        <taxon>Phyllobacteriaceae</taxon>
        <taxon>Mesorhizobium</taxon>
    </lineage>
</organism>
<dbReference type="RefSeq" id="WP_176247611.1">
    <property type="nucleotide sequence ID" value="NZ_FXBL01000004.1"/>
</dbReference>
<proteinExistence type="predicted"/>
<dbReference type="Gene3D" id="3.40.50.1860">
    <property type="match status" value="1"/>
</dbReference>
<gene>
    <name evidence="1" type="ORF">SAMN02982922_4928</name>
</gene>
<evidence type="ECO:0008006" key="3">
    <source>
        <dbReference type="Google" id="ProtNLM"/>
    </source>
</evidence>
<name>A0A1X7PRI5_9HYPH</name>
<evidence type="ECO:0000313" key="2">
    <source>
        <dbReference type="Proteomes" id="UP000193083"/>
    </source>
</evidence>